<gene>
    <name evidence="2" type="ORF">ETD83_41670</name>
</gene>
<evidence type="ECO:0000313" key="2">
    <source>
        <dbReference type="EMBL" id="TMQ80787.1"/>
    </source>
</evidence>
<accession>A0A5C4IZ60</accession>
<dbReference type="PANTHER" id="PTHR33608">
    <property type="entry name" value="BLL2464 PROTEIN"/>
    <property type="match status" value="1"/>
</dbReference>
<dbReference type="PANTHER" id="PTHR33608:SF6">
    <property type="entry name" value="BLL2464 PROTEIN"/>
    <property type="match status" value="1"/>
</dbReference>
<organism evidence="2 3">
    <name type="scientific">Actinomadura soli</name>
    <dbReference type="NCBI Taxonomy" id="2508997"/>
    <lineage>
        <taxon>Bacteria</taxon>
        <taxon>Bacillati</taxon>
        <taxon>Actinomycetota</taxon>
        <taxon>Actinomycetes</taxon>
        <taxon>Streptosporangiales</taxon>
        <taxon>Thermomonosporaceae</taxon>
        <taxon>Actinomadura</taxon>
    </lineage>
</organism>
<dbReference type="Pfam" id="PF01882">
    <property type="entry name" value="DUF58"/>
    <property type="match status" value="1"/>
</dbReference>
<dbReference type="InterPro" id="IPR002881">
    <property type="entry name" value="DUF58"/>
</dbReference>
<sequence>HEDTAEQARPDWERPLRRLTARHQVLAIEIIDPRELDLPDVGLVEMTDPETGTVHEIVLSRRVRERYAAAAAAQRDHTRAALRRCGAHHLVLRTDRDWIADIARFALRQRRAAGRHFTTAGVRP</sequence>
<dbReference type="AlphaFoldDB" id="A0A5C4IZ60"/>
<keyword evidence="3" id="KW-1185">Reference proteome</keyword>
<proteinExistence type="predicted"/>
<name>A0A5C4IZ60_9ACTN</name>
<feature type="non-terminal residue" evidence="2">
    <location>
        <position position="1"/>
    </location>
</feature>
<comment type="caution">
    <text evidence="2">The sequence shown here is derived from an EMBL/GenBank/DDBJ whole genome shotgun (WGS) entry which is preliminary data.</text>
</comment>
<reference evidence="2 3" key="1">
    <citation type="submission" date="2019-05" db="EMBL/GenBank/DDBJ databases">
        <title>Draft genome sequence of Actinomadura sp. 14C53.</title>
        <authorList>
            <person name="Saricaoglu S."/>
            <person name="Isik K."/>
        </authorList>
    </citation>
    <scope>NUCLEOTIDE SEQUENCE [LARGE SCALE GENOMIC DNA]</scope>
    <source>
        <strain evidence="2 3">14C53</strain>
    </source>
</reference>
<evidence type="ECO:0000313" key="3">
    <source>
        <dbReference type="Proteomes" id="UP000309174"/>
    </source>
</evidence>
<feature type="domain" description="DUF58" evidence="1">
    <location>
        <begin position="9"/>
        <end position="76"/>
    </location>
</feature>
<protein>
    <submittedName>
        <fullName evidence="2">DUF58 domain-containing protein</fullName>
    </submittedName>
</protein>
<dbReference type="EMBL" id="VCKW01000541">
    <property type="protein sequence ID" value="TMQ80787.1"/>
    <property type="molecule type" value="Genomic_DNA"/>
</dbReference>
<dbReference type="Proteomes" id="UP000309174">
    <property type="component" value="Unassembled WGS sequence"/>
</dbReference>
<evidence type="ECO:0000259" key="1">
    <source>
        <dbReference type="Pfam" id="PF01882"/>
    </source>
</evidence>